<dbReference type="EMBL" id="KV442013">
    <property type="protein sequence ID" value="OAQ35934.1"/>
    <property type="molecule type" value="Genomic_DNA"/>
</dbReference>
<feature type="compositionally biased region" description="Polar residues" evidence="1">
    <location>
        <begin position="61"/>
        <end position="73"/>
    </location>
</feature>
<evidence type="ECO:0000313" key="2">
    <source>
        <dbReference type="EMBL" id="OAQ35934.1"/>
    </source>
</evidence>
<accession>A0A197KHW2</accession>
<feature type="compositionally biased region" description="Polar residues" evidence="1">
    <location>
        <begin position="1246"/>
        <end position="1264"/>
    </location>
</feature>
<feature type="compositionally biased region" description="Polar residues" evidence="1">
    <location>
        <begin position="821"/>
        <end position="834"/>
    </location>
</feature>
<feature type="region of interest" description="Disordered" evidence="1">
    <location>
        <begin position="1106"/>
        <end position="1131"/>
    </location>
</feature>
<feature type="compositionally biased region" description="Polar residues" evidence="1">
    <location>
        <begin position="743"/>
        <end position="756"/>
    </location>
</feature>
<feature type="region of interest" description="Disordered" evidence="1">
    <location>
        <begin position="662"/>
        <end position="697"/>
    </location>
</feature>
<feature type="compositionally biased region" description="Low complexity" evidence="1">
    <location>
        <begin position="1153"/>
        <end position="1170"/>
    </location>
</feature>
<feature type="region of interest" description="Disordered" evidence="1">
    <location>
        <begin position="1150"/>
        <end position="1174"/>
    </location>
</feature>
<feature type="region of interest" description="Disordered" evidence="1">
    <location>
        <begin position="1064"/>
        <end position="1089"/>
    </location>
</feature>
<feature type="compositionally biased region" description="Low complexity" evidence="1">
    <location>
        <begin position="582"/>
        <end position="597"/>
    </location>
</feature>
<sequence>MSLRGSRRHQHSAATLHQELDNLTHIDNKVDRDDHPLRASPSSPSSTHSLPADNKSVPSPLVTQQQQQDNHINSANPSFSSHTPSSSSLIDGSLLSAGSSESGSGSGTGSIPSSPPPPYPPSFVSGGSNSLDELSHASRQYFSTFSTSPEKLNHLQGLMTSLHTIMSNQTFAMGDLRTQLDEIQEVLDRVNPKQENMTTEERQIVQNAQMMKDLAEDVIATKLASVSQQHNKDSIQDHRPNAPTSLTLSLPSLSSHPFDPTEAPPPTAATPPPTNAFQKGHLRHKSSTTSMASSSADRSYTPEGDDRQSRPSSASSVRRQQKKKSRQSLRQLEPLNGGGQGKSKVEEENNAAFDRICSLLTHLITDASTAVSTAPDGSQQPSNIPIPQFLPLVTSDSESSSHSGASDNDDEDEPDQDTAAVKLADSSNNDTQSQDEFIKRLQGPEGVPPLEELELEIEDPKPSIRYRKSLRSRYDQPNKRLSSLFMELSNTQKTGDNLQDELLSPKISSETKNLDSELTAKEKPVRKPRHSVSSLSISSTRSSRPSSVYVSTNTRHVDSSDVQLNFDGQPLSPKSAPRHRASTSSMRSSRSSSRSDSLPNDLEVQQVLQGVNSELDRTVETIDGLTRDLVAVATHQNWMQMKLQKTLQFQKQQVEMIDIAHSNSTSHRTLPAAQSRELNQRHHQTTTLSSDPSEKHYPLADLSRSLKQVAVSVGKVLANSTPSNPPRNRLVESLHGPSESEDSTTTVRGGRSTPTPANRKEFTRYFQELEKVAAIGGKIGFDKTDVDGFDTRELLGESLDHLQEKHYSSDSQHYDSDQQRENTSSGRGQGQNLAYHSRRGSGSSAGGPPELEDFAAQCRLLTRALVLPFVQLTHHAMTSQDSALALTPRTSRFTDQSSAYDNATVDVIEDLDVSSGISHSKHPSSTSTTGTRRSSLNSASHHASTPRDQKRTFSPLSSPLLPAACTSSLAVDGRDLDSILKDHGELSPDAVVKARSVISTGLYLIHLLYWTVLFVIGTIVLDPWLAETAGQQVVRIVEQVRDAVAKDGLIGQGIHRAIDQGHHQLRQRHSFEQQQRRAASGAITDSDLNDDHLSLDQDLRRSTFSSRQLSSNHWNAGDEDNVATAPDSTRLQDLEDRAIEVAVGFESLKQRLGSSPGSTSSTRSSFRPISGLWSRPNSFHSTASALTEATMGGRTLSPDSPLGRSNSQNKERPLSQISAASSSTTEGSVLRTISWAGPRRRRSTRDSNSGTQARVRRYSSNSRGVNVPLKAGTVGGEFAVPTVTPRQGLNVRRDRPQTHWGTFESSSVFASDNTGFGLGHSRGAFREASSSISSTASSSTTLSELILPPYNMTAGGTDAGKVNLAFGSGASGLAGKAYNWVQTGVATAVVGVEDAVRSQGRRRSM</sequence>
<evidence type="ECO:0000256" key="1">
    <source>
        <dbReference type="SAM" id="MobiDB-lite"/>
    </source>
</evidence>
<feature type="compositionally biased region" description="Polar residues" evidence="1">
    <location>
        <begin position="1215"/>
        <end position="1227"/>
    </location>
</feature>
<feature type="region of interest" description="Disordered" evidence="1">
    <location>
        <begin position="229"/>
        <end position="345"/>
    </location>
</feature>
<feature type="region of interest" description="Disordered" evidence="1">
    <location>
        <begin position="805"/>
        <end position="850"/>
    </location>
</feature>
<dbReference type="Proteomes" id="UP000078512">
    <property type="component" value="Unassembled WGS sequence"/>
</dbReference>
<feature type="region of interest" description="Disordered" evidence="1">
    <location>
        <begin position="503"/>
        <end position="601"/>
    </location>
</feature>
<feature type="compositionally biased region" description="Low complexity" evidence="1">
    <location>
        <begin position="531"/>
        <end position="551"/>
    </location>
</feature>
<feature type="compositionally biased region" description="Basic residues" evidence="1">
    <location>
        <begin position="1"/>
        <end position="11"/>
    </location>
</feature>
<feature type="region of interest" description="Disordered" evidence="1">
    <location>
        <begin position="915"/>
        <end position="957"/>
    </location>
</feature>
<gene>
    <name evidence="2" type="ORF">K457DRAFT_120681</name>
</gene>
<protein>
    <submittedName>
        <fullName evidence="2">Uncharacterized protein</fullName>
    </submittedName>
</protein>
<feature type="compositionally biased region" description="Polar residues" evidence="1">
    <location>
        <begin position="371"/>
        <end position="385"/>
    </location>
</feature>
<feature type="compositionally biased region" description="Basic and acidic residues" evidence="1">
    <location>
        <begin position="230"/>
        <end position="240"/>
    </location>
</feature>
<reference evidence="2 3" key="1">
    <citation type="submission" date="2016-05" db="EMBL/GenBank/DDBJ databases">
        <title>Genome sequencing reveals origins of a unique bacterial endosymbiosis in the earliest lineages of terrestrial Fungi.</title>
        <authorList>
            <consortium name="DOE Joint Genome Institute"/>
            <person name="Uehling J."/>
            <person name="Gryganskyi A."/>
            <person name="Hameed K."/>
            <person name="Tschaplinski T."/>
            <person name="Misztal P."/>
            <person name="Wu S."/>
            <person name="Desiro A."/>
            <person name="Vande Pol N."/>
            <person name="Du Z.-Y."/>
            <person name="Zienkiewicz A."/>
            <person name="Zienkiewicz K."/>
            <person name="Morin E."/>
            <person name="Tisserant E."/>
            <person name="Splivallo R."/>
            <person name="Hainaut M."/>
            <person name="Henrissat B."/>
            <person name="Ohm R."/>
            <person name="Kuo A."/>
            <person name="Yan J."/>
            <person name="Lipzen A."/>
            <person name="Nolan M."/>
            <person name="Labutti K."/>
            <person name="Barry K."/>
            <person name="Goldstein A."/>
            <person name="Labbe J."/>
            <person name="Schadt C."/>
            <person name="Tuskan G."/>
            <person name="Grigoriev I."/>
            <person name="Martin F."/>
            <person name="Vilgalys R."/>
            <person name="Bonito G."/>
        </authorList>
    </citation>
    <scope>NUCLEOTIDE SEQUENCE [LARGE SCALE GENOMIC DNA]</scope>
    <source>
        <strain evidence="2 3">AG-77</strain>
    </source>
</reference>
<feature type="region of interest" description="Disordered" evidence="1">
    <location>
        <begin position="371"/>
        <end position="416"/>
    </location>
</feature>
<feature type="compositionally biased region" description="Low complexity" evidence="1">
    <location>
        <begin position="395"/>
        <end position="406"/>
    </location>
</feature>
<feature type="compositionally biased region" description="Acidic residues" evidence="1">
    <location>
        <begin position="407"/>
        <end position="416"/>
    </location>
</feature>
<feature type="compositionally biased region" description="Low complexity" evidence="1">
    <location>
        <begin position="243"/>
        <end position="255"/>
    </location>
</feature>
<feature type="region of interest" description="Disordered" evidence="1">
    <location>
        <begin position="1"/>
        <end position="131"/>
    </location>
</feature>
<feature type="compositionally biased region" description="Basic and acidic residues" evidence="1">
    <location>
        <begin position="18"/>
        <end position="37"/>
    </location>
</feature>
<evidence type="ECO:0000313" key="3">
    <source>
        <dbReference type="Proteomes" id="UP000078512"/>
    </source>
</evidence>
<feature type="compositionally biased region" description="Low complexity" evidence="1">
    <location>
        <begin position="287"/>
        <end position="296"/>
    </location>
</feature>
<name>A0A197KHW2_9FUNG</name>
<feature type="compositionally biased region" description="Basic and acidic residues" evidence="1">
    <location>
        <begin position="805"/>
        <end position="820"/>
    </location>
</feature>
<dbReference type="OrthoDB" id="2418712at2759"/>
<feature type="compositionally biased region" description="Low complexity" evidence="1">
    <location>
        <begin position="38"/>
        <end position="52"/>
    </location>
</feature>
<proteinExistence type="predicted"/>
<feature type="compositionally biased region" description="Low complexity" evidence="1">
    <location>
        <begin position="915"/>
        <end position="935"/>
    </location>
</feature>
<feature type="compositionally biased region" description="Basic and acidic residues" evidence="1">
    <location>
        <begin position="512"/>
        <end position="525"/>
    </location>
</feature>
<keyword evidence="3" id="KW-1185">Reference proteome</keyword>
<organism evidence="2 3">
    <name type="scientific">Linnemannia elongata AG-77</name>
    <dbReference type="NCBI Taxonomy" id="1314771"/>
    <lineage>
        <taxon>Eukaryota</taxon>
        <taxon>Fungi</taxon>
        <taxon>Fungi incertae sedis</taxon>
        <taxon>Mucoromycota</taxon>
        <taxon>Mortierellomycotina</taxon>
        <taxon>Mortierellomycetes</taxon>
        <taxon>Mortierellales</taxon>
        <taxon>Mortierellaceae</taxon>
        <taxon>Linnemannia</taxon>
    </lineage>
</organism>
<feature type="region of interest" description="Disordered" evidence="1">
    <location>
        <begin position="1190"/>
        <end position="1268"/>
    </location>
</feature>
<feature type="region of interest" description="Disordered" evidence="1">
    <location>
        <begin position="717"/>
        <end position="761"/>
    </location>
</feature>
<feature type="compositionally biased region" description="Pro residues" evidence="1">
    <location>
        <begin position="262"/>
        <end position="274"/>
    </location>
</feature>
<feature type="compositionally biased region" description="Low complexity" evidence="1">
    <location>
        <begin position="74"/>
        <end position="103"/>
    </location>
</feature>